<organism evidence="3 4">
    <name type="scientific">Tetradesmus obliquus</name>
    <name type="common">Green alga</name>
    <name type="synonym">Acutodesmus obliquus</name>
    <dbReference type="NCBI Taxonomy" id="3088"/>
    <lineage>
        <taxon>Eukaryota</taxon>
        <taxon>Viridiplantae</taxon>
        <taxon>Chlorophyta</taxon>
        <taxon>core chlorophytes</taxon>
        <taxon>Chlorophyceae</taxon>
        <taxon>CS clade</taxon>
        <taxon>Sphaeropleales</taxon>
        <taxon>Scenedesmaceae</taxon>
        <taxon>Tetradesmus</taxon>
    </lineage>
</organism>
<evidence type="ECO:0000256" key="1">
    <source>
        <dbReference type="SAM" id="MobiDB-lite"/>
    </source>
</evidence>
<feature type="compositionally biased region" description="Pro residues" evidence="1">
    <location>
        <begin position="52"/>
        <end position="75"/>
    </location>
</feature>
<evidence type="ECO:0000313" key="3">
    <source>
        <dbReference type="EMBL" id="WIA11278.1"/>
    </source>
</evidence>
<reference evidence="3 4" key="1">
    <citation type="submission" date="2023-05" db="EMBL/GenBank/DDBJ databases">
        <title>A 100% complete, gapless, phased diploid assembly of the Scenedesmus obliquus UTEX 3031 genome.</title>
        <authorList>
            <person name="Biondi T.C."/>
            <person name="Hanschen E.R."/>
            <person name="Kwon T."/>
            <person name="Eng W."/>
            <person name="Kruse C.P.S."/>
            <person name="Koehler S.I."/>
            <person name="Kunde Y."/>
            <person name="Gleasner C.D."/>
            <person name="You Mak K.T."/>
            <person name="Polle J."/>
            <person name="Hovde B.T."/>
            <person name="Starkenburg S.R."/>
        </authorList>
    </citation>
    <scope>NUCLEOTIDE SEQUENCE [LARGE SCALE GENOMIC DNA]</scope>
    <source>
        <strain evidence="3 4">DOE0152z</strain>
    </source>
</reference>
<sequence length="223" mass="22891">MVAANRVEARTVCVLTFLLLLVAAAVDGVRVNVALLTAEGLPASDHLLHLSPSPPPSPSPSPPPPRSPSPAPPIPVGASPVKPSTAPAPGVSPEPPAPPLVYVNGPVLHPACEAKYQSTLLLPPIMPKLTGAVATNGAYDQYNISAREILQAVLPPVLPANAPPECAGYDPTGKTRFALLECFGSNGNPMGQFIDNVDATNPAALQGVKQTWMDPPPAGARGQ</sequence>
<dbReference type="Proteomes" id="UP001244341">
    <property type="component" value="Chromosome 3b"/>
</dbReference>
<keyword evidence="4" id="KW-1185">Reference proteome</keyword>
<evidence type="ECO:0000313" key="4">
    <source>
        <dbReference type="Proteomes" id="UP001244341"/>
    </source>
</evidence>
<evidence type="ECO:0000256" key="2">
    <source>
        <dbReference type="SAM" id="SignalP"/>
    </source>
</evidence>
<feature type="chain" id="PRO_5046841478" evidence="2">
    <location>
        <begin position="29"/>
        <end position="223"/>
    </location>
</feature>
<protein>
    <submittedName>
        <fullName evidence="3">Uncharacterized protein</fullName>
    </submittedName>
</protein>
<keyword evidence="2" id="KW-0732">Signal</keyword>
<name>A0ABY8TQ87_TETOB</name>
<accession>A0ABY8TQ87</accession>
<gene>
    <name evidence="3" type="ORF">OEZ85_011402</name>
</gene>
<feature type="signal peptide" evidence="2">
    <location>
        <begin position="1"/>
        <end position="28"/>
    </location>
</feature>
<dbReference type="EMBL" id="CP126210">
    <property type="protein sequence ID" value="WIA11278.1"/>
    <property type="molecule type" value="Genomic_DNA"/>
</dbReference>
<feature type="region of interest" description="Disordered" evidence="1">
    <location>
        <begin position="46"/>
        <end position="92"/>
    </location>
</feature>
<proteinExistence type="predicted"/>